<gene>
    <name evidence="1" type="ORF">MuYL_2943</name>
</gene>
<evidence type="ECO:0000313" key="1">
    <source>
        <dbReference type="EMBL" id="ASU34830.1"/>
    </source>
</evidence>
<accession>A0A223NYH6</accession>
<evidence type="ECO:0000313" key="2">
    <source>
        <dbReference type="Proteomes" id="UP000215002"/>
    </source>
</evidence>
<organism evidence="1 2">
    <name type="scientific">Mucilaginibacter xinganensis</name>
    <dbReference type="NCBI Taxonomy" id="1234841"/>
    <lineage>
        <taxon>Bacteria</taxon>
        <taxon>Pseudomonadati</taxon>
        <taxon>Bacteroidota</taxon>
        <taxon>Sphingobacteriia</taxon>
        <taxon>Sphingobacteriales</taxon>
        <taxon>Sphingobacteriaceae</taxon>
        <taxon>Mucilaginibacter</taxon>
    </lineage>
</organism>
<name>A0A223NYH6_9SPHI</name>
<dbReference type="AlphaFoldDB" id="A0A223NYH6"/>
<keyword evidence="2" id="KW-1185">Reference proteome</keyword>
<dbReference type="Proteomes" id="UP000215002">
    <property type="component" value="Chromosome"/>
</dbReference>
<dbReference type="KEGG" id="muc:MuYL_2943"/>
<reference evidence="1 2" key="1">
    <citation type="submission" date="2017-08" db="EMBL/GenBank/DDBJ databases">
        <title>Complete genome sequence of Mucilaginibacter sp. strain BJC16-A31.</title>
        <authorList>
            <consortium name="Henan University of Science and Technology"/>
            <person name="You X."/>
        </authorList>
    </citation>
    <scope>NUCLEOTIDE SEQUENCE [LARGE SCALE GENOMIC DNA]</scope>
    <source>
        <strain evidence="1 2">BJC16-A31</strain>
    </source>
</reference>
<protein>
    <submittedName>
        <fullName evidence="1">Phosphoketolase</fullName>
    </submittedName>
</protein>
<dbReference type="EMBL" id="CP022743">
    <property type="protein sequence ID" value="ASU34830.1"/>
    <property type="molecule type" value="Genomic_DNA"/>
</dbReference>
<proteinExistence type="predicted"/>
<sequence length="51" mass="6009">MDVVDRVHGLGVKGDYLSQIKKNILIKHKHFINPYGEEMQKVRNRKWSSSQ</sequence>